<evidence type="ECO:0000313" key="4">
    <source>
        <dbReference type="Proteomes" id="UP000178515"/>
    </source>
</evidence>
<proteinExistence type="predicted"/>
<gene>
    <name evidence="3" type="ORF">A3F24_01615</name>
</gene>
<protein>
    <submittedName>
        <fullName evidence="3">Uncharacterized protein</fullName>
    </submittedName>
</protein>
<organism evidence="3 4">
    <name type="scientific">Candidatus Colwellbacteria bacterium RIFCSPHIGHO2_12_FULL_44_17</name>
    <dbReference type="NCBI Taxonomy" id="1797689"/>
    <lineage>
        <taxon>Bacteria</taxon>
        <taxon>Candidatus Colwelliibacteriota</taxon>
    </lineage>
</organism>
<keyword evidence="2" id="KW-1133">Transmembrane helix</keyword>
<dbReference type="AlphaFoldDB" id="A0A1G1Z3I1"/>
<name>A0A1G1Z3I1_9BACT</name>
<evidence type="ECO:0000256" key="1">
    <source>
        <dbReference type="SAM" id="MobiDB-lite"/>
    </source>
</evidence>
<sequence length="105" mass="11826">MYNFALQTIFLISIGVIVYLAAIAVPRVNDENVHERKGFIREWFRNVPLDKIDDGVNSFSEKTLRRLKILTMKFDNIVGRSLNKVKKNGNGNGNGNGNSLLSDSK</sequence>
<keyword evidence="2" id="KW-0472">Membrane</keyword>
<evidence type="ECO:0000256" key="2">
    <source>
        <dbReference type="SAM" id="Phobius"/>
    </source>
</evidence>
<evidence type="ECO:0000313" key="3">
    <source>
        <dbReference type="EMBL" id="OGY59192.1"/>
    </source>
</evidence>
<reference evidence="3 4" key="1">
    <citation type="journal article" date="2016" name="Nat. Commun.">
        <title>Thousands of microbial genomes shed light on interconnected biogeochemical processes in an aquifer system.</title>
        <authorList>
            <person name="Anantharaman K."/>
            <person name="Brown C.T."/>
            <person name="Hug L.A."/>
            <person name="Sharon I."/>
            <person name="Castelle C.J."/>
            <person name="Probst A.J."/>
            <person name="Thomas B.C."/>
            <person name="Singh A."/>
            <person name="Wilkins M.J."/>
            <person name="Karaoz U."/>
            <person name="Brodie E.L."/>
            <person name="Williams K.H."/>
            <person name="Hubbard S.S."/>
            <person name="Banfield J.F."/>
        </authorList>
    </citation>
    <scope>NUCLEOTIDE SEQUENCE [LARGE SCALE GENOMIC DNA]</scope>
</reference>
<dbReference type="Proteomes" id="UP000178515">
    <property type="component" value="Unassembled WGS sequence"/>
</dbReference>
<feature type="transmembrane region" description="Helical" evidence="2">
    <location>
        <begin position="6"/>
        <end position="26"/>
    </location>
</feature>
<keyword evidence="2" id="KW-0812">Transmembrane</keyword>
<dbReference type="EMBL" id="MHIX01000021">
    <property type="protein sequence ID" value="OGY59192.1"/>
    <property type="molecule type" value="Genomic_DNA"/>
</dbReference>
<comment type="caution">
    <text evidence="3">The sequence shown here is derived from an EMBL/GenBank/DDBJ whole genome shotgun (WGS) entry which is preliminary data.</text>
</comment>
<feature type="region of interest" description="Disordered" evidence="1">
    <location>
        <begin position="84"/>
        <end position="105"/>
    </location>
</feature>
<dbReference type="STRING" id="1797689.A3F24_01615"/>
<accession>A0A1G1Z3I1</accession>